<reference evidence="3" key="1">
    <citation type="submission" date="2018-07" db="EMBL/GenBank/DDBJ databases">
        <title>Comparative genomics of catfishes provides insights into carnivory and benthic adaptation.</title>
        <authorList>
            <person name="Zhang Y."/>
            <person name="Wang D."/>
            <person name="Peng Z."/>
            <person name="Zheng S."/>
            <person name="Shao F."/>
            <person name="Tao W."/>
        </authorList>
    </citation>
    <scope>NUCLEOTIDE SEQUENCE</scope>
    <source>
        <strain evidence="3">Chongqing</strain>
    </source>
</reference>
<evidence type="ECO:0000313" key="4">
    <source>
        <dbReference type="Proteomes" id="UP001205998"/>
    </source>
</evidence>
<organism evidence="3 4">
    <name type="scientific">Silurus asotus</name>
    <name type="common">Amur catfish</name>
    <name type="synonym">Parasilurus asotus</name>
    <dbReference type="NCBI Taxonomy" id="30991"/>
    <lineage>
        <taxon>Eukaryota</taxon>
        <taxon>Metazoa</taxon>
        <taxon>Chordata</taxon>
        <taxon>Craniata</taxon>
        <taxon>Vertebrata</taxon>
        <taxon>Euteleostomi</taxon>
        <taxon>Actinopterygii</taxon>
        <taxon>Neopterygii</taxon>
        <taxon>Teleostei</taxon>
        <taxon>Ostariophysi</taxon>
        <taxon>Siluriformes</taxon>
        <taxon>Siluridae</taxon>
        <taxon>Silurus</taxon>
    </lineage>
</organism>
<keyword evidence="4" id="KW-1185">Reference proteome</keyword>
<evidence type="ECO:0000313" key="3">
    <source>
        <dbReference type="EMBL" id="KAI5625002.1"/>
    </source>
</evidence>
<gene>
    <name evidence="3" type="ORF">C0J50_15478</name>
</gene>
<dbReference type="EMBL" id="MU551576">
    <property type="protein sequence ID" value="KAI5625002.1"/>
    <property type="molecule type" value="Genomic_DNA"/>
</dbReference>
<accession>A0AAD5FRB2</accession>
<keyword evidence="1" id="KW-0175">Coiled coil</keyword>
<proteinExistence type="predicted"/>
<name>A0AAD5FRB2_SILAS</name>
<comment type="caution">
    <text evidence="3">The sequence shown here is derived from an EMBL/GenBank/DDBJ whole genome shotgun (WGS) entry which is preliminary data.</text>
</comment>
<feature type="coiled-coil region" evidence="1">
    <location>
        <begin position="133"/>
        <end position="206"/>
    </location>
</feature>
<evidence type="ECO:0000256" key="1">
    <source>
        <dbReference type="SAM" id="Coils"/>
    </source>
</evidence>
<feature type="compositionally biased region" description="Basic and acidic residues" evidence="2">
    <location>
        <begin position="207"/>
        <end position="223"/>
    </location>
</feature>
<protein>
    <submittedName>
        <fullName evidence="3">Uncharacterized protein</fullName>
    </submittedName>
</protein>
<sequence length="267" mass="32284">MELFRRFREFFQRRRQNQFAEKEQKLKHMQKVVTDLEAFNILMIEKSIKVQEENNFLVKMVQELEATLSSERKQWYQDINERNGTQLQSWGTEQKQLEECVAQLKFNLELATMKLQYSLKIHDELQKTVECERESWARERKKVEEHVAQLEATLEQTTMKLQSSLKINEELEKTVECESESWKREQKKLEEHVSQLEATLLNETKKWEDEREKTKRDMEERNTLHLQSTKKLQDSLNLCKEEKKRADHEIDNLMRLIVNSMKKSDFL</sequence>
<evidence type="ECO:0000256" key="2">
    <source>
        <dbReference type="SAM" id="MobiDB-lite"/>
    </source>
</evidence>
<dbReference type="AlphaFoldDB" id="A0AAD5FRB2"/>
<feature type="region of interest" description="Disordered" evidence="2">
    <location>
        <begin position="207"/>
        <end position="227"/>
    </location>
</feature>
<dbReference type="Proteomes" id="UP001205998">
    <property type="component" value="Unassembled WGS sequence"/>
</dbReference>